<evidence type="ECO:0000313" key="2">
    <source>
        <dbReference type="EMBL" id="TYJ52886.1"/>
    </source>
</evidence>
<accession>A0A5D3AT15</accession>
<keyword evidence="3" id="KW-1185">Reference proteome</keyword>
<evidence type="ECO:0000256" key="1">
    <source>
        <dbReference type="SAM" id="MobiDB-lite"/>
    </source>
</evidence>
<sequence length="168" mass="18353">MPDSRIYDHDGHITPQISATLQEAASTAILQATGAQIAFTITPLIHPHVIVQGFPLAVTRFEVGKFSPWTAQEIGVVDEVFRVVGRGRVVGEEGVRLQLVNAQSSATTRARNLSTLYHHSAQAVDNSRPPRRSLRHRVQFLAGRAAAAMEPSAPMRPGTPHPDAKRKR</sequence>
<gene>
    <name evidence="2" type="ORF">B9479_006474</name>
</gene>
<dbReference type="AlphaFoldDB" id="A0A5D3AT15"/>
<comment type="caution">
    <text evidence="2">The sequence shown here is derived from an EMBL/GenBank/DDBJ whole genome shotgun (WGS) entry which is preliminary data.</text>
</comment>
<dbReference type="Proteomes" id="UP000322245">
    <property type="component" value="Unassembled WGS sequence"/>
</dbReference>
<protein>
    <submittedName>
        <fullName evidence="2">Uncharacterized protein</fullName>
    </submittedName>
</protein>
<reference evidence="2 3" key="1">
    <citation type="submission" date="2017-05" db="EMBL/GenBank/DDBJ databases">
        <title>The Genome Sequence of Tsuchiyaea wingfieldii DSM 27421.</title>
        <authorList>
            <person name="Cuomo C."/>
            <person name="Passer A."/>
            <person name="Billmyre B."/>
            <person name="Heitman J."/>
        </authorList>
    </citation>
    <scope>NUCLEOTIDE SEQUENCE [LARGE SCALE GENOMIC DNA]</scope>
    <source>
        <strain evidence="2 3">DSM 27421</strain>
    </source>
</reference>
<evidence type="ECO:0000313" key="3">
    <source>
        <dbReference type="Proteomes" id="UP000322245"/>
    </source>
</evidence>
<name>A0A5D3AT15_9TREE</name>
<dbReference type="EMBL" id="NIDF01000111">
    <property type="protein sequence ID" value="TYJ52886.1"/>
    <property type="molecule type" value="Genomic_DNA"/>
</dbReference>
<proteinExistence type="predicted"/>
<feature type="region of interest" description="Disordered" evidence="1">
    <location>
        <begin position="146"/>
        <end position="168"/>
    </location>
</feature>
<organism evidence="2 3">
    <name type="scientific">Cryptococcus floricola</name>
    <dbReference type="NCBI Taxonomy" id="2591691"/>
    <lineage>
        <taxon>Eukaryota</taxon>
        <taxon>Fungi</taxon>
        <taxon>Dikarya</taxon>
        <taxon>Basidiomycota</taxon>
        <taxon>Agaricomycotina</taxon>
        <taxon>Tremellomycetes</taxon>
        <taxon>Tremellales</taxon>
        <taxon>Cryptococcaceae</taxon>
        <taxon>Cryptococcus</taxon>
    </lineage>
</organism>